<dbReference type="KEGG" id="hro:HELRODRAFT_188645"/>
<evidence type="ECO:0000313" key="5">
    <source>
        <dbReference type="Proteomes" id="UP000015101"/>
    </source>
</evidence>
<dbReference type="InParanoid" id="T1FQ77"/>
<dbReference type="PANTHER" id="PTHR13103">
    <property type="entry name" value="SCHWANNOMIN INTERACTING PROTEIN 1"/>
    <property type="match status" value="1"/>
</dbReference>
<feature type="domain" description="Schwannomin interacting protein 1 C-terminal" evidence="2">
    <location>
        <begin position="406"/>
        <end position="548"/>
    </location>
</feature>
<evidence type="ECO:0000313" key="4">
    <source>
        <dbReference type="EnsemblMetazoa" id="HelroP188645"/>
    </source>
</evidence>
<dbReference type="InterPro" id="IPR039045">
    <property type="entry name" value="SCHIP_1"/>
</dbReference>
<dbReference type="CTD" id="20210974"/>
<name>T1FQ77_HELRO</name>
<dbReference type="HOGENOM" id="CLU_481702_0_0_1"/>
<dbReference type="AlphaFoldDB" id="T1FQ77"/>
<evidence type="ECO:0000256" key="1">
    <source>
        <dbReference type="ARBA" id="ARBA00023054"/>
    </source>
</evidence>
<dbReference type="eggNOG" id="KOG4847">
    <property type="taxonomic scope" value="Eukaryota"/>
</dbReference>
<reference evidence="4" key="3">
    <citation type="submission" date="2015-06" db="UniProtKB">
        <authorList>
            <consortium name="EnsemblMetazoa"/>
        </authorList>
    </citation>
    <scope>IDENTIFICATION</scope>
</reference>
<dbReference type="Pfam" id="PF10148">
    <property type="entry name" value="SCHIP-1_C"/>
    <property type="match status" value="1"/>
</dbReference>
<dbReference type="InterPro" id="IPR015649">
    <property type="entry name" value="SCHIP_1_C"/>
</dbReference>
<gene>
    <name evidence="4" type="primary">20210974</name>
    <name evidence="3" type="ORF">HELRODRAFT_188645</name>
</gene>
<dbReference type="EnsemblMetazoa" id="HelroT188645">
    <property type="protein sequence ID" value="HelroP188645"/>
    <property type="gene ID" value="HelroG188645"/>
</dbReference>
<reference evidence="3 5" key="2">
    <citation type="journal article" date="2013" name="Nature">
        <title>Insights into bilaterian evolution from three spiralian genomes.</title>
        <authorList>
            <person name="Simakov O."/>
            <person name="Marletaz F."/>
            <person name="Cho S.J."/>
            <person name="Edsinger-Gonzales E."/>
            <person name="Havlak P."/>
            <person name="Hellsten U."/>
            <person name="Kuo D.H."/>
            <person name="Larsson T."/>
            <person name="Lv J."/>
            <person name="Arendt D."/>
            <person name="Savage R."/>
            <person name="Osoegawa K."/>
            <person name="de Jong P."/>
            <person name="Grimwood J."/>
            <person name="Chapman J.A."/>
            <person name="Shapiro H."/>
            <person name="Aerts A."/>
            <person name="Otillar R.P."/>
            <person name="Terry A.Y."/>
            <person name="Boore J.L."/>
            <person name="Grigoriev I.V."/>
            <person name="Lindberg D.R."/>
            <person name="Seaver E.C."/>
            <person name="Weisblat D.A."/>
            <person name="Putnam N.H."/>
            <person name="Rokhsar D.S."/>
        </authorList>
    </citation>
    <scope>NUCLEOTIDE SEQUENCE</scope>
</reference>
<dbReference type="GO" id="GO:0035332">
    <property type="term" value="P:positive regulation of hippo signaling"/>
    <property type="evidence" value="ECO:0000318"/>
    <property type="project" value="GO_Central"/>
</dbReference>
<dbReference type="PANTHER" id="PTHR13103:SF2">
    <property type="entry name" value="IQCJ-SCHIP1 READTHROUGH TRANSCRIPT PROTEIN-RELATED"/>
    <property type="match status" value="1"/>
</dbReference>
<evidence type="ECO:0000259" key="2">
    <source>
        <dbReference type="Pfam" id="PF10148"/>
    </source>
</evidence>
<accession>T1FQ77</accession>
<dbReference type="GO" id="GO:0030054">
    <property type="term" value="C:cell junction"/>
    <property type="evidence" value="ECO:0000318"/>
    <property type="project" value="GO_Central"/>
</dbReference>
<protein>
    <recommendedName>
        <fullName evidence="2">Schwannomin interacting protein 1 C-terminal domain-containing protein</fullName>
    </recommendedName>
</protein>
<reference evidence="5" key="1">
    <citation type="submission" date="2012-12" db="EMBL/GenBank/DDBJ databases">
        <authorList>
            <person name="Hellsten U."/>
            <person name="Grimwood J."/>
            <person name="Chapman J.A."/>
            <person name="Shapiro H."/>
            <person name="Aerts A."/>
            <person name="Otillar R.P."/>
            <person name="Terry A.Y."/>
            <person name="Boore J.L."/>
            <person name="Simakov O."/>
            <person name="Marletaz F."/>
            <person name="Cho S.-J."/>
            <person name="Edsinger-Gonzales E."/>
            <person name="Havlak P."/>
            <person name="Kuo D.-H."/>
            <person name="Larsson T."/>
            <person name="Lv J."/>
            <person name="Arendt D."/>
            <person name="Savage R."/>
            <person name="Osoegawa K."/>
            <person name="de Jong P."/>
            <person name="Lindberg D.R."/>
            <person name="Seaver E.C."/>
            <person name="Weisblat D.A."/>
            <person name="Putnam N.H."/>
            <person name="Grigoriev I.V."/>
            <person name="Rokhsar D.S."/>
        </authorList>
    </citation>
    <scope>NUCLEOTIDE SEQUENCE</scope>
</reference>
<proteinExistence type="predicted"/>
<dbReference type="GO" id="GO:0005886">
    <property type="term" value="C:plasma membrane"/>
    <property type="evidence" value="ECO:0000318"/>
    <property type="project" value="GO_Central"/>
</dbReference>
<organism evidence="4 5">
    <name type="scientific">Helobdella robusta</name>
    <name type="common">Californian leech</name>
    <dbReference type="NCBI Taxonomy" id="6412"/>
    <lineage>
        <taxon>Eukaryota</taxon>
        <taxon>Metazoa</taxon>
        <taxon>Spiralia</taxon>
        <taxon>Lophotrochozoa</taxon>
        <taxon>Annelida</taxon>
        <taxon>Clitellata</taxon>
        <taxon>Hirudinea</taxon>
        <taxon>Rhynchobdellida</taxon>
        <taxon>Glossiphoniidae</taxon>
        <taxon>Helobdella</taxon>
    </lineage>
</organism>
<dbReference type="EMBL" id="AMQM01000833">
    <property type="status" value="NOT_ANNOTATED_CDS"/>
    <property type="molecule type" value="Genomic_DNA"/>
</dbReference>
<evidence type="ECO:0000313" key="3">
    <source>
        <dbReference type="EMBL" id="ESO02272.1"/>
    </source>
</evidence>
<keyword evidence="5" id="KW-1185">Reference proteome</keyword>
<dbReference type="EMBL" id="KB096742">
    <property type="protein sequence ID" value="ESO02272.1"/>
    <property type="molecule type" value="Genomic_DNA"/>
</dbReference>
<sequence>MSRTLYKLRKIKLINIIYPMKFLKRLSRSDKDINSRLEFPYSVEDHNNNNVLDQLQFVYTPVLRIQQAWRRYRESQLVSTDDTPQPDFQCFKNPINYCTSSSVYNRFQQYHKEQLDNRLYYSQDIRNNNVDYNYNEMSTDSPLRFSNKNYLKNLSSSNSSSQFQIESDPNSFASDYSEVNDTLKDQLANVHILSNDSLTYISSNNESLISVHQKNLDNNINNLHQKPQENSEDDINIQKQVRKTNLLSLAQEFAALKKMNSYALPFDLHHDRYKDLNSLSDTASEPDDAAMSDATMTTASNVSINHNATPGIQSTKSLPFSNFYDDSNEYVKNVNDEYVASTNNDENNTVNNVPDVVKSQLSNREEIRKKLAFKLDEDESNEQTSGLFYLNETATDLDNVKDKCETISSRPDIIPSIMSTSDDSITRSKQHDEDFFSKQARLQTEAKMALAQVRPMAHMQLQLEKQKVTKSPLADIVGMPGYCDGKQIHLNVQLMNNMNIAQLQVVVNDLHARIEELNIELMQQLVSRDDLHMAQDSMLIDIEDLTGRAQEFAARVNKKIESSKYI</sequence>
<keyword evidence="1" id="KW-0175">Coiled coil</keyword>
<dbReference type="OrthoDB" id="6260144at2759"/>
<dbReference type="GeneID" id="20210974"/>
<dbReference type="RefSeq" id="XP_009019680.1">
    <property type="nucleotide sequence ID" value="XM_009021432.1"/>
</dbReference>
<dbReference type="Proteomes" id="UP000015101">
    <property type="component" value="Unassembled WGS sequence"/>
</dbReference>
<dbReference type="STRING" id="6412.T1FQ77"/>